<keyword evidence="3" id="KW-1185">Reference proteome</keyword>
<sequence length="719" mass="78243">MRTRTRRPSWSDESVELNKDDELAQHGIGCATLQTLDSPSGAPSFTPGSLLADLQAQLVAASVSGAPLVPIVQDREYPEVIPVDLNWRDHPRWKPLITTPSRTPNQDDPLVPDRSPTPSAWSNCSDVEDDVDASPGSFIHRRRRKEYVHRAPVWAVSGRDDGMLQSDDTFMGGQKAQTIRQSTTLPNLGPSDEYLRCISAQEQLMSGSNIPNSFDQTLEVQPVFTTTPNWPLSKDIYQDLPTPAGGITLRPRSLSKNADISVLDLNLAPSPGDSTSQKSFKACWSPNRNSLDSHNRRMGGLGTGLQPEQPRDAIPVSESYDDLHSITSTKIVPGSLVVCLCPFSPVRGDEFEMGFGDMFTVLKVFDDGWALCVELSGLEPSVEQILNHQVEVGPPKYVAQPDALESDTELPSPILGLSRGEPTQTSDSITTYQDTVTIITKRTFPVALSPKTKFLPLFAVTLLCNFGNVIRSGTCRFGTAPTLTPGGNLQPGEVALVIGDAKTPDRTSSLRFSARNQTDRILVDRQPTSSRTRGAKFVRPAATKVKSEPLPVRTKSDPLSDSSGKALARSRSSGDIRSTKSVKATLKRSFGTLRRKFTQAGDTKSNALRMSEHMVEPAVGPMAESAVKHMDKLVSKPVLGPGPRPGSDLSLDRAAQEKNEEMTRRADARVALEKGKRQETLERILPARDPAQDKKPAGLIPKISFSGFSLPGFSFSGFS</sequence>
<dbReference type="Proteomes" id="UP000698800">
    <property type="component" value="Unassembled WGS sequence"/>
</dbReference>
<evidence type="ECO:0000256" key="1">
    <source>
        <dbReference type="SAM" id="MobiDB-lite"/>
    </source>
</evidence>
<evidence type="ECO:0000313" key="2">
    <source>
        <dbReference type="EMBL" id="KAH0542224.1"/>
    </source>
</evidence>
<dbReference type="AlphaFoldDB" id="A0A9P8HYG2"/>
<evidence type="ECO:0000313" key="3">
    <source>
        <dbReference type="Proteomes" id="UP000698800"/>
    </source>
</evidence>
<feature type="region of interest" description="Disordered" evidence="1">
    <location>
        <begin position="96"/>
        <end position="128"/>
    </location>
</feature>
<comment type="caution">
    <text evidence="2">The sequence shown here is derived from an EMBL/GenBank/DDBJ whole genome shotgun (WGS) entry which is preliminary data.</text>
</comment>
<accession>A0A9P8HYG2</accession>
<dbReference type="SUPFAM" id="SSF50044">
    <property type="entry name" value="SH3-domain"/>
    <property type="match status" value="1"/>
</dbReference>
<organism evidence="2 3">
    <name type="scientific">Glutinoglossum americanum</name>
    <dbReference type="NCBI Taxonomy" id="1670608"/>
    <lineage>
        <taxon>Eukaryota</taxon>
        <taxon>Fungi</taxon>
        <taxon>Dikarya</taxon>
        <taxon>Ascomycota</taxon>
        <taxon>Pezizomycotina</taxon>
        <taxon>Geoglossomycetes</taxon>
        <taxon>Geoglossales</taxon>
        <taxon>Geoglossaceae</taxon>
        <taxon>Glutinoglossum</taxon>
    </lineage>
</organism>
<feature type="region of interest" description="Disordered" evidence="1">
    <location>
        <begin position="637"/>
        <end position="665"/>
    </location>
</feature>
<dbReference type="OrthoDB" id="4526763at2759"/>
<gene>
    <name evidence="2" type="ORF">FGG08_003346</name>
</gene>
<dbReference type="InterPro" id="IPR036028">
    <property type="entry name" value="SH3-like_dom_sf"/>
</dbReference>
<feature type="compositionally biased region" description="Basic and acidic residues" evidence="1">
    <location>
        <begin position="650"/>
        <end position="665"/>
    </location>
</feature>
<evidence type="ECO:0008006" key="4">
    <source>
        <dbReference type="Google" id="ProtNLM"/>
    </source>
</evidence>
<dbReference type="EMBL" id="JAGHQL010000058">
    <property type="protein sequence ID" value="KAH0542224.1"/>
    <property type="molecule type" value="Genomic_DNA"/>
</dbReference>
<protein>
    <recommendedName>
        <fullName evidence="4">SH3 domain-containing protein</fullName>
    </recommendedName>
</protein>
<reference evidence="2" key="1">
    <citation type="submission" date="2021-03" db="EMBL/GenBank/DDBJ databases">
        <title>Comparative genomics and phylogenomic investigation of the class Geoglossomycetes provide insights into ecological specialization and systematics.</title>
        <authorList>
            <person name="Melie T."/>
            <person name="Pirro S."/>
            <person name="Miller A.N."/>
            <person name="Quandt A."/>
        </authorList>
    </citation>
    <scope>NUCLEOTIDE SEQUENCE</scope>
    <source>
        <strain evidence="2">GBOQ0MN5Z8</strain>
    </source>
</reference>
<name>A0A9P8HYG2_9PEZI</name>
<proteinExistence type="predicted"/>
<feature type="region of interest" description="Disordered" evidence="1">
    <location>
        <begin position="526"/>
        <end position="581"/>
    </location>
</feature>
<feature type="compositionally biased region" description="Polar residues" evidence="1">
    <location>
        <begin position="116"/>
        <end position="125"/>
    </location>
</feature>